<dbReference type="Proteomes" id="UP001500630">
    <property type="component" value="Unassembled WGS sequence"/>
</dbReference>
<evidence type="ECO:0000256" key="2">
    <source>
        <dbReference type="ARBA" id="ARBA00005369"/>
    </source>
</evidence>
<evidence type="ECO:0000256" key="4">
    <source>
        <dbReference type="ARBA" id="ARBA00013346"/>
    </source>
</evidence>
<dbReference type="GO" id="GO:0032259">
    <property type="term" value="P:methylation"/>
    <property type="evidence" value="ECO:0007669"/>
    <property type="project" value="UniProtKB-KW"/>
</dbReference>
<evidence type="ECO:0000256" key="7">
    <source>
        <dbReference type="ARBA" id="ARBA00022679"/>
    </source>
</evidence>
<keyword evidence="8" id="KW-0949">S-adenosyl-L-methionine</keyword>
<comment type="subcellular location">
    <subcellularLocation>
        <location evidence="1">Cytoplasm</location>
    </subcellularLocation>
</comment>
<evidence type="ECO:0000256" key="8">
    <source>
        <dbReference type="ARBA" id="ARBA00022691"/>
    </source>
</evidence>
<evidence type="ECO:0000256" key="3">
    <source>
        <dbReference type="ARBA" id="ARBA00011890"/>
    </source>
</evidence>
<reference evidence="13" key="1">
    <citation type="journal article" date="2019" name="Int. J. Syst. Evol. Microbiol.">
        <title>The Global Catalogue of Microorganisms (GCM) 10K type strain sequencing project: providing services to taxonomists for standard genome sequencing and annotation.</title>
        <authorList>
            <consortium name="The Broad Institute Genomics Platform"/>
            <consortium name="The Broad Institute Genome Sequencing Center for Infectious Disease"/>
            <person name="Wu L."/>
            <person name="Ma J."/>
        </authorList>
    </citation>
    <scope>NUCLEOTIDE SEQUENCE [LARGE SCALE GENOMIC DNA]</scope>
    <source>
        <strain evidence="13">JCM 17326</strain>
    </source>
</reference>
<dbReference type="Gene3D" id="3.40.50.150">
    <property type="entry name" value="Vaccinia Virus protein VP39"/>
    <property type="match status" value="1"/>
</dbReference>
<evidence type="ECO:0000256" key="11">
    <source>
        <dbReference type="ARBA" id="ARBA00031350"/>
    </source>
</evidence>
<dbReference type="EMBL" id="BAABDQ010000003">
    <property type="protein sequence ID" value="GAA3540345.1"/>
    <property type="molecule type" value="Genomic_DNA"/>
</dbReference>
<proteinExistence type="inferred from homology"/>
<dbReference type="CDD" id="cd02440">
    <property type="entry name" value="AdoMet_MTases"/>
    <property type="match status" value="1"/>
</dbReference>
<evidence type="ECO:0000256" key="9">
    <source>
        <dbReference type="ARBA" id="ARBA00030757"/>
    </source>
</evidence>
<protein>
    <recommendedName>
        <fullName evidence="4">Protein-L-isoaspartate O-methyltransferase</fullName>
        <ecNumber evidence="3">2.1.1.77</ecNumber>
    </recommendedName>
    <alternativeName>
        <fullName evidence="11">L-isoaspartyl protein carboxyl methyltransferase</fullName>
    </alternativeName>
    <alternativeName>
        <fullName evidence="9">Protein L-isoaspartyl methyltransferase</fullName>
    </alternativeName>
    <alternativeName>
        <fullName evidence="10">Protein-beta-aspartate methyltransferase</fullName>
    </alternativeName>
</protein>
<dbReference type="RefSeq" id="WP_345560534.1">
    <property type="nucleotide sequence ID" value="NZ_BAABDQ010000003.1"/>
</dbReference>
<dbReference type="InterPro" id="IPR029063">
    <property type="entry name" value="SAM-dependent_MTases_sf"/>
</dbReference>
<dbReference type="SUPFAM" id="SSF53335">
    <property type="entry name" value="S-adenosyl-L-methionine-dependent methyltransferases"/>
    <property type="match status" value="1"/>
</dbReference>
<dbReference type="PANTHER" id="PTHR11579:SF0">
    <property type="entry name" value="PROTEIN-L-ISOASPARTATE(D-ASPARTATE) O-METHYLTRANSFERASE"/>
    <property type="match status" value="1"/>
</dbReference>
<evidence type="ECO:0000256" key="10">
    <source>
        <dbReference type="ARBA" id="ARBA00031323"/>
    </source>
</evidence>
<comment type="similarity">
    <text evidence="2">Belongs to the methyltransferase superfamily. L-isoaspartyl/D-aspartyl protein methyltransferase family.</text>
</comment>
<keyword evidence="7" id="KW-0808">Transferase</keyword>
<evidence type="ECO:0000313" key="13">
    <source>
        <dbReference type="Proteomes" id="UP001500630"/>
    </source>
</evidence>
<keyword evidence="6 12" id="KW-0489">Methyltransferase</keyword>
<dbReference type="EC" id="2.1.1.77" evidence="3"/>
<comment type="caution">
    <text evidence="12">The sequence shown here is derived from an EMBL/GenBank/DDBJ whole genome shotgun (WGS) entry which is preliminary data.</text>
</comment>
<dbReference type="Pfam" id="PF01135">
    <property type="entry name" value="PCMT"/>
    <property type="match status" value="1"/>
</dbReference>
<dbReference type="InterPro" id="IPR000682">
    <property type="entry name" value="PCMT"/>
</dbReference>
<accession>A0ABP6VS34</accession>
<gene>
    <name evidence="12" type="ORF">GCM10022419_020560</name>
</gene>
<keyword evidence="5" id="KW-0963">Cytoplasm</keyword>
<sequence length="384" mass="40850">MRAPAVERLIADIPPAAQRTGRVLDALRAVPRHPFIPACARAVLGYEEIEQVIDRDADPDAWWDAVYSDSVIVTQVSDGAGRLAPGGGEPTSASSAPSTIADLLGWLDPEPGQRVLEIGTGTGWTAALLAHLVGEHGTVTSIEIDKAVAAQAAGNLAAAGARPRLIVGDGAAGCADGAPFDRVHVTCGIRVVPHAWVEQTRPGGVIVLPYCPGLGDGHGLRLTVLPDGIARGGFPGFASYMMMRSQRPSHATMDDGSGQDLSTRVDPRLIAYAPAGALLAMAALTGLQVTFEERGDRLFLWVMDQDDPGAWTLTTAAPGQTEYEMYQLGDRRVWDEVTDAYARWVSWGEPGRDRFGMTVTPGGQHIWLDDPERVIQPVRASRAA</sequence>
<evidence type="ECO:0000256" key="1">
    <source>
        <dbReference type="ARBA" id="ARBA00004496"/>
    </source>
</evidence>
<name>A0ABP6VS34_9ACTN</name>
<dbReference type="PANTHER" id="PTHR11579">
    <property type="entry name" value="PROTEIN-L-ISOASPARTATE O-METHYLTRANSFERASE"/>
    <property type="match status" value="1"/>
</dbReference>
<organism evidence="12 13">
    <name type="scientific">Nonomuraea rosea</name>
    <dbReference type="NCBI Taxonomy" id="638574"/>
    <lineage>
        <taxon>Bacteria</taxon>
        <taxon>Bacillati</taxon>
        <taxon>Actinomycetota</taxon>
        <taxon>Actinomycetes</taxon>
        <taxon>Streptosporangiales</taxon>
        <taxon>Streptosporangiaceae</taxon>
        <taxon>Nonomuraea</taxon>
    </lineage>
</organism>
<dbReference type="GO" id="GO:0008168">
    <property type="term" value="F:methyltransferase activity"/>
    <property type="evidence" value="ECO:0007669"/>
    <property type="project" value="UniProtKB-KW"/>
</dbReference>
<evidence type="ECO:0000313" key="12">
    <source>
        <dbReference type="EMBL" id="GAA3540345.1"/>
    </source>
</evidence>
<evidence type="ECO:0000256" key="5">
    <source>
        <dbReference type="ARBA" id="ARBA00022490"/>
    </source>
</evidence>
<evidence type="ECO:0000256" key="6">
    <source>
        <dbReference type="ARBA" id="ARBA00022603"/>
    </source>
</evidence>
<keyword evidence="13" id="KW-1185">Reference proteome</keyword>